<name>A0A9W7SQF4_9PEZI</name>
<feature type="compositionally biased region" description="Low complexity" evidence="1">
    <location>
        <begin position="1261"/>
        <end position="1271"/>
    </location>
</feature>
<feature type="region of interest" description="Disordered" evidence="1">
    <location>
        <begin position="802"/>
        <end position="851"/>
    </location>
</feature>
<feature type="compositionally biased region" description="Polar residues" evidence="1">
    <location>
        <begin position="166"/>
        <end position="186"/>
    </location>
</feature>
<feature type="region of interest" description="Disordered" evidence="1">
    <location>
        <begin position="1228"/>
        <end position="1451"/>
    </location>
</feature>
<feature type="compositionally biased region" description="Basic and acidic residues" evidence="1">
    <location>
        <begin position="508"/>
        <end position="520"/>
    </location>
</feature>
<feature type="region of interest" description="Disordered" evidence="1">
    <location>
        <begin position="469"/>
        <end position="545"/>
    </location>
</feature>
<dbReference type="OrthoDB" id="5578001at2759"/>
<feature type="compositionally biased region" description="Polar residues" evidence="1">
    <location>
        <begin position="1323"/>
        <end position="1339"/>
    </location>
</feature>
<feature type="compositionally biased region" description="Basic and acidic residues" evidence="1">
    <location>
        <begin position="1281"/>
        <end position="1290"/>
    </location>
</feature>
<feature type="compositionally biased region" description="Pro residues" evidence="1">
    <location>
        <begin position="1019"/>
        <end position="1028"/>
    </location>
</feature>
<feature type="compositionally biased region" description="Low complexity" evidence="1">
    <location>
        <begin position="332"/>
        <end position="344"/>
    </location>
</feature>
<keyword evidence="3" id="KW-1185">Reference proteome</keyword>
<feature type="compositionally biased region" description="Basic and acidic residues" evidence="1">
    <location>
        <begin position="753"/>
        <end position="777"/>
    </location>
</feature>
<feature type="region of interest" description="Disordered" evidence="1">
    <location>
        <begin position="985"/>
        <end position="1035"/>
    </location>
</feature>
<comment type="caution">
    <text evidence="2">The sequence shown here is derived from an EMBL/GenBank/DDBJ whole genome shotgun (WGS) entry which is preliminary data.</text>
</comment>
<gene>
    <name evidence="2" type="ORF">Tdes44962_MAKER03413</name>
</gene>
<feature type="compositionally biased region" description="Basic and acidic residues" evidence="1">
    <location>
        <begin position="1245"/>
        <end position="1259"/>
    </location>
</feature>
<feature type="region of interest" description="Disordered" evidence="1">
    <location>
        <begin position="166"/>
        <end position="234"/>
    </location>
</feature>
<feature type="compositionally biased region" description="Low complexity" evidence="1">
    <location>
        <begin position="1422"/>
        <end position="1442"/>
    </location>
</feature>
<organism evidence="2 3">
    <name type="scientific">Teratosphaeria destructans</name>
    <dbReference type="NCBI Taxonomy" id="418781"/>
    <lineage>
        <taxon>Eukaryota</taxon>
        <taxon>Fungi</taxon>
        <taxon>Dikarya</taxon>
        <taxon>Ascomycota</taxon>
        <taxon>Pezizomycotina</taxon>
        <taxon>Dothideomycetes</taxon>
        <taxon>Dothideomycetidae</taxon>
        <taxon>Mycosphaerellales</taxon>
        <taxon>Teratosphaeriaceae</taxon>
        <taxon>Teratosphaeria</taxon>
    </lineage>
</organism>
<protein>
    <submittedName>
        <fullName evidence="2">Uncharacterized protein</fullName>
    </submittedName>
</protein>
<feature type="region of interest" description="Disordered" evidence="1">
    <location>
        <begin position="279"/>
        <end position="344"/>
    </location>
</feature>
<feature type="compositionally biased region" description="Pro residues" evidence="1">
    <location>
        <begin position="286"/>
        <end position="296"/>
    </location>
</feature>
<feature type="region of interest" description="Disordered" evidence="1">
    <location>
        <begin position="1477"/>
        <end position="1498"/>
    </location>
</feature>
<feature type="region of interest" description="Disordered" evidence="1">
    <location>
        <begin position="601"/>
        <end position="700"/>
    </location>
</feature>
<reference evidence="2 3" key="2">
    <citation type="journal article" date="2021" name="Curr. Genet.">
        <title>Genetic response to nitrogen starvation in the aggressive Eucalyptus foliar pathogen Teratosphaeria destructans.</title>
        <authorList>
            <person name="Havenga M."/>
            <person name="Wingfield B.D."/>
            <person name="Wingfield M.J."/>
            <person name="Dreyer L.L."/>
            <person name="Roets F."/>
            <person name="Aylward J."/>
        </authorList>
    </citation>
    <scope>NUCLEOTIDE SEQUENCE [LARGE SCALE GENOMIC DNA]</scope>
    <source>
        <strain evidence="2">CMW44962</strain>
    </source>
</reference>
<feature type="region of interest" description="Disordered" evidence="1">
    <location>
        <begin position="720"/>
        <end position="786"/>
    </location>
</feature>
<feature type="compositionally biased region" description="Polar residues" evidence="1">
    <location>
        <begin position="220"/>
        <end position="231"/>
    </location>
</feature>
<sequence>MHQPPAPDARELLLPLLACLPTAFFSPQAPPALLPLLAPILRQRLQFISPSSPTSRDGWLPLLSWDQRRAERLPAAVERMELEPHPVSGEIELDDVRPAKYRRLDSETLQARLEVEQFDLLPVYVWCENDEHGGTGPGWKLTELRTMEDLEDGAQWLDTQTLANDFANRRSSSVPQATGRSHSQPLAQDDDDDDDYWGTYDRTPGRTPAQNASPAPPALSSVQPTQTNQPQSEEDEYYARYGAEVQPAMDSHDPDEDHENIGESTLSGDALVRDQARQSHLGLPNNNPPPPMFPADPKPHDSVMASRTDLSMPRPISPSSSHGSVDRLEEQAAAMSTADASSDRAQLGGVSVRHSANILDRNWVYDSIWSGERGKTTNLRALHAQLRLPAMHCLPVAKLQQWTNKANESRKAIEADFIDMAAISPAVVLQQVFEMLRPMGASGIQPVESRDGEKVQIYQSPTIIQFYLGGCGPPGPGDGNGPAANENGPNGGHVRDGRIEVPVGHGQSHREAFEVRKDGAGADGPSPLTGAGPSSQAQQDLDAATVGAGRELATSAAPDTASMNRSADALIAAMMRGKKFTPRHRRLLALALREHPPQAYEEYRRPGSTAQLHQEGDEEDSDEDDDDERFAGSHYTELTPQTRQRYDRQRYLNQTHGLTDFAESALTTPKPLGPSRDERVQASVSEEVAEGDPSSSAADAEEILVSGPLCRGITSTDCRSDGNALHGSSKQPEDSSECDERVGTSSGKHTRLDRRSGAERLRSRERPGRPQSVHEPKMMPPGSSLRRRSLFRGLFLKGLARKRNASDAVAAGDQDVTAAEPDESGRDPQAAGDEDHGSVEAAKTDEDGDEIRVQVCAGKRRKIGPESSDGEVNVSDEQIQQLWCKLTAARTRERAIFEAQISSHSENAAGIEALRLDDEHKKAKRYRKGIERRIEKLKVMRPEDQINDTADDTNRRGRTSNVSIVHHNYNPFVVQFYLSDAPASRQVSYNEEVARNKRKRPRESATGLADGEQPAFKRPTPPHNPPPTTTSRDDMMNHAESMFGDDFGNLTDQHFLMALVHHEKHSMSAQMLDALRTLFSRRDRAESQTDEAGSHVPRRITFDRSDHFSRQGGQYNEGYDRPIEGRDGQWEFASYGLGFGQEAGSAEAYAKLSYGNQELFPDVEFPTPQQLYELGVPWSREPDNLVWVPDDERERLMGRRLPRHLTYRYRIGDEEGAQVVAGGNRKAETGAAEDGSGGSGAGDVALRDGATDADGRSRPTDSSGAGASSGAADGGDAGVSKVHDTEDVDQHAGASTVDDRVVVDEDEVSAGAATEPVAPDSRAQATKTALHQEPGTRSGSVALEAQQDAPAQSSEGSEQAKKRKHSWRFAKDPSEGVPKQPIGADRRPEDNPGAVLAGKRERRPPEIFGKVAVQPSRPQRNAAGGTKSSVSSAGGKTAAAGSKGRERKQSTAKIKGALATAGNTTTDQPRRVSRAIKASPTKQNVYQQRTDSTSTTEKARQRIHQIILDRLGWWADHKGEEPWDDVQLRDDLEKPRKGSKMPADYEPDRLREYLLDMRKDGLVQLVPADPAWQLWRPTAIDGSVPIACPQPSRMEKASCSDTESQVLEMVTDLARTRPSSRRTTVDEIMERLGRIEIALDREAVVGVLRRLQAGGLVTVYGHPAEDVVLSAGSTSGSRDRGGRVEDEEGDEQEEEDDDEEEEEEEDEGEDSE</sequence>
<proteinExistence type="predicted"/>
<evidence type="ECO:0000313" key="2">
    <source>
        <dbReference type="EMBL" id="KAH9826709.1"/>
    </source>
</evidence>
<feature type="compositionally biased region" description="Acidic residues" evidence="1">
    <location>
        <begin position="1685"/>
        <end position="1712"/>
    </location>
</feature>
<evidence type="ECO:0000313" key="3">
    <source>
        <dbReference type="Proteomes" id="UP001138500"/>
    </source>
</evidence>
<reference evidence="2 3" key="1">
    <citation type="journal article" date="2018" name="IMA Fungus">
        <title>IMA Genome-F 10: Nine draft genome sequences of Claviceps purpurea s.lat., including C. arundinis, C. humidiphila, and C. cf. spartinae, pseudomolecules for the pitch canker pathogen Fusarium circinatum, draft genome of Davidsoniella eucalypti, Grosmannia galeiformis, Quambalaria eucalypti, and Teratosphaeria destructans.</title>
        <authorList>
            <person name="Wingfield B.D."/>
            <person name="Liu M."/>
            <person name="Nguyen H.D."/>
            <person name="Lane F.A."/>
            <person name="Morgan S.W."/>
            <person name="De Vos L."/>
            <person name="Wilken P.M."/>
            <person name="Duong T.A."/>
            <person name="Aylward J."/>
            <person name="Coetzee M.P."/>
            <person name="Dadej K."/>
            <person name="De Beer Z.W."/>
            <person name="Findlay W."/>
            <person name="Havenga M."/>
            <person name="Kolarik M."/>
            <person name="Menzies J.G."/>
            <person name="Naidoo K."/>
            <person name="Pochopski O."/>
            <person name="Shoukouhi P."/>
            <person name="Santana Q.C."/>
            <person name="Seifert K.A."/>
            <person name="Soal N."/>
            <person name="Steenkamp E.T."/>
            <person name="Tatham C.T."/>
            <person name="van der Nest M.A."/>
            <person name="Wingfield M.J."/>
        </authorList>
    </citation>
    <scope>NUCLEOTIDE SEQUENCE [LARGE SCALE GENOMIC DNA]</scope>
    <source>
        <strain evidence="2">CMW44962</strain>
    </source>
</reference>
<accession>A0A9W7SQF4</accession>
<feature type="compositionally biased region" description="Acidic residues" evidence="1">
    <location>
        <begin position="616"/>
        <end position="628"/>
    </location>
</feature>
<dbReference type="EMBL" id="RIBY02001967">
    <property type="protein sequence ID" value="KAH9826709.1"/>
    <property type="molecule type" value="Genomic_DNA"/>
</dbReference>
<evidence type="ECO:0000256" key="1">
    <source>
        <dbReference type="SAM" id="MobiDB-lite"/>
    </source>
</evidence>
<feature type="compositionally biased region" description="Polar residues" evidence="1">
    <location>
        <begin position="1480"/>
        <end position="1496"/>
    </location>
</feature>
<feature type="region of interest" description="Disordered" evidence="1">
    <location>
        <begin position="1666"/>
        <end position="1712"/>
    </location>
</feature>
<feature type="compositionally biased region" description="Basic and acidic residues" evidence="1">
    <location>
        <begin position="833"/>
        <end position="845"/>
    </location>
</feature>
<dbReference type="Proteomes" id="UP001138500">
    <property type="component" value="Unassembled WGS sequence"/>
</dbReference>
<feature type="compositionally biased region" description="Gly residues" evidence="1">
    <location>
        <begin position="469"/>
        <end position="480"/>
    </location>
</feature>